<evidence type="ECO:0000259" key="2">
    <source>
        <dbReference type="Pfam" id="PF00109"/>
    </source>
</evidence>
<name>A0A0H4X4A0_9BACT</name>
<accession>A0A0H4X4A0</accession>
<dbReference type="KEGG" id="mym:A176_007403"/>
<dbReference type="AlphaFoldDB" id="A0A0H4X4A0"/>
<dbReference type="EMBL" id="CP012109">
    <property type="protein sequence ID" value="AKQ70491.1"/>
    <property type="molecule type" value="Genomic_DNA"/>
</dbReference>
<dbReference type="GO" id="GO:0004315">
    <property type="term" value="F:3-oxoacyl-[acyl-carrier-protein] synthase activity"/>
    <property type="evidence" value="ECO:0007669"/>
    <property type="project" value="TreeGrafter"/>
</dbReference>
<dbReference type="Gene3D" id="3.40.47.10">
    <property type="match status" value="1"/>
</dbReference>
<dbReference type="Pfam" id="PF00109">
    <property type="entry name" value="ketoacyl-synt"/>
    <property type="match status" value="1"/>
</dbReference>
<protein>
    <recommendedName>
        <fullName evidence="2">Beta-ketoacyl synthase-like N-terminal domain-containing protein</fullName>
    </recommendedName>
</protein>
<sequence>MLEKKAMSTARGTLAITGAGLVSSLGADVELVCAAARAGITQTTDGEFAARDVQAEAMVPVTVHTVGALTQGFAELGRWVRLGSLALRDLLRRVPAGGMERTAVLINLPSDYLLRAAHQRQGHPVSGQPVSYEALQPWYRAEYVRRLLRAAGVSTSPAVQEVFFEDQAGIVTLLRTAAELLRTGRVTRCLVGGVDSLLEPRWLEACNTLRILKTATHPVGLMPGEGAAFLMLEETERARREEHRILATVEGLNLQQDGAHRFASPPPDGRVLSEVIRATLRQAPEPCLGLYGDLNGDVVRSQDWGMALVKLRQEYTPASLTLPALSFGETRAAHGFIAASMATQAFARGYHASESLLVWAASDNGAKGSFTLTRHTARGMT</sequence>
<dbReference type="GO" id="GO:0005829">
    <property type="term" value="C:cytosol"/>
    <property type="evidence" value="ECO:0007669"/>
    <property type="project" value="TreeGrafter"/>
</dbReference>
<reference evidence="3 4" key="1">
    <citation type="journal article" date="2016" name="PLoS ONE">
        <title>Complete Genome Sequence and Comparative Genomics of a Novel Myxobacterium Myxococcus hansupus.</title>
        <authorList>
            <person name="Sharma G."/>
            <person name="Narwani T."/>
            <person name="Subramanian S."/>
        </authorList>
    </citation>
    <scope>NUCLEOTIDE SEQUENCE [LARGE SCALE GENOMIC DNA]</scope>
    <source>
        <strain evidence="4">mixupus</strain>
    </source>
</reference>
<evidence type="ECO:0000313" key="4">
    <source>
        <dbReference type="Proteomes" id="UP000009026"/>
    </source>
</evidence>
<dbReference type="eggNOG" id="COG0304">
    <property type="taxonomic scope" value="Bacteria"/>
</dbReference>
<keyword evidence="1" id="KW-0808">Transferase</keyword>
<dbReference type="STRING" id="1297742.A176_007403"/>
<evidence type="ECO:0000256" key="1">
    <source>
        <dbReference type="ARBA" id="ARBA00022679"/>
    </source>
</evidence>
<proteinExistence type="predicted"/>
<keyword evidence="4" id="KW-1185">Reference proteome</keyword>
<dbReference type="PANTHER" id="PTHR11712:SF336">
    <property type="entry name" value="3-OXOACYL-[ACYL-CARRIER-PROTEIN] SYNTHASE, MITOCHONDRIAL"/>
    <property type="match status" value="1"/>
</dbReference>
<dbReference type="Proteomes" id="UP000009026">
    <property type="component" value="Chromosome"/>
</dbReference>
<dbReference type="InterPro" id="IPR000794">
    <property type="entry name" value="Beta-ketoacyl_synthase"/>
</dbReference>
<dbReference type="InterPro" id="IPR014030">
    <property type="entry name" value="Ketoacyl_synth_N"/>
</dbReference>
<feature type="domain" description="Beta-ketoacyl synthase-like N-terminal" evidence="2">
    <location>
        <begin position="174"/>
        <end position="238"/>
    </location>
</feature>
<dbReference type="PATRIC" id="fig|1297742.4.peg.7533"/>
<evidence type="ECO:0000313" key="3">
    <source>
        <dbReference type="EMBL" id="AKQ70491.1"/>
    </source>
</evidence>
<dbReference type="InterPro" id="IPR016039">
    <property type="entry name" value="Thiolase-like"/>
</dbReference>
<dbReference type="GO" id="GO:0006633">
    <property type="term" value="P:fatty acid biosynthetic process"/>
    <property type="evidence" value="ECO:0007669"/>
    <property type="project" value="TreeGrafter"/>
</dbReference>
<gene>
    <name evidence="3" type="ORF">A176_007403</name>
</gene>
<dbReference type="PANTHER" id="PTHR11712">
    <property type="entry name" value="POLYKETIDE SYNTHASE-RELATED"/>
    <property type="match status" value="1"/>
</dbReference>
<organism evidence="3 4">
    <name type="scientific">Pseudomyxococcus hansupus</name>
    <dbReference type="NCBI Taxonomy" id="1297742"/>
    <lineage>
        <taxon>Bacteria</taxon>
        <taxon>Pseudomonadati</taxon>
        <taxon>Myxococcota</taxon>
        <taxon>Myxococcia</taxon>
        <taxon>Myxococcales</taxon>
        <taxon>Cystobacterineae</taxon>
        <taxon>Myxococcaceae</taxon>
        <taxon>Pseudomyxococcus</taxon>
    </lineage>
</organism>
<dbReference type="SUPFAM" id="SSF53901">
    <property type="entry name" value="Thiolase-like"/>
    <property type="match status" value="2"/>
</dbReference>